<protein>
    <submittedName>
        <fullName evidence="3">HzNVORF144-like protein</fullName>
    </submittedName>
</protein>
<dbReference type="GO" id="GO:0006310">
    <property type="term" value="P:DNA recombination"/>
    <property type="evidence" value="ECO:0007669"/>
    <property type="project" value="UniProtKB-KW"/>
</dbReference>
<proteinExistence type="evidence at transcript level"/>
<name>B9W4C0_9HYME</name>
<gene>
    <name evidence="3" type="primary">HzNVorf144-like</name>
</gene>
<dbReference type="InterPro" id="IPR013762">
    <property type="entry name" value="Integrase-like_cat_sf"/>
</dbReference>
<dbReference type="Gene3D" id="1.10.443.10">
    <property type="entry name" value="Intergrase catalytic core"/>
    <property type="match status" value="1"/>
</dbReference>
<dbReference type="AlphaFoldDB" id="B9W4C0"/>
<dbReference type="CDD" id="cd00397">
    <property type="entry name" value="DNA_BRE_C"/>
    <property type="match status" value="1"/>
</dbReference>
<accession>B9W4C0</accession>
<keyword evidence="1" id="KW-0233">DNA recombination</keyword>
<evidence type="ECO:0000259" key="2">
    <source>
        <dbReference type="Pfam" id="PF00589"/>
    </source>
</evidence>
<dbReference type="Pfam" id="PF00589">
    <property type="entry name" value="Phage_integrase"/>
    <property type="match status" value="1"/>
</dbReference>
<dbReference type="InterPro" id="IPR002104">
    <property type="entry name" value="Integrase_catalytic"/>
</dbReference>
<evidence type="ECO:0000313" key="3">
    <source>
        <dbReference type="EMBL" id="CAR40240.1"/>
    </source>
</evidence>
<reference evidence="3" key="1">
    <citation type="journal article" date="2009" name="Science">
        <title>Polydnaviruses of Braconid Wasps Derive from an Ancestral Nudivirus.</title>
        <authorList>
            <person name="Bezier A."/>
            <person name="Annaheim M."/>
            <person name="Herbiniere J."/>
            <person name="Wetterwald C."/>
            <person name="Gyapay G."/>
            <person name="Bernard-Samain S."/>
            <person name="Wincker P."/>
            <person name="Roditi I."/>
            <person name="Heller M."/>
            <person name="Belgahzi M."/>
            <person name="Pfister-Wilhem R."/>
            <person name="Periquet G."/>
            <person name="Dupuy C."/>
            <person name="Huguet E."/>
            <person name="Volkoff A.N."/>
            <person name="Lanzrein B."/>
            <person name="Drezen J.M."/>
        </authorList>
    </citation>
    <scope>NUCLEOTIDE SEQUENCE</scope>
    <source>
        <tissue evidence="3">Ovary</tissue>
    </source>
</reference>
<evidence type="ECO:0000256" key="1">
    <source>
        <dbReference type="ARBA" id="ARBA00023172"/>
    </source>
</evidence>
<sequence length="228" mass="26879">FGSSTMKPNPRIFDSQVPPQQRVPPYKNILILIQWCKNNRKIYPRAYVILFGYYSGLRAAELCRFTNKNLVQLKERQSSVTVRRKWNTSWNVTYHKPLVDFIDELCVVFERKVQLYYSGVTEKLFDISPNVLSATVRSYYIHAINDLPPSGFGIHVMRYIIGTKLAENNKLPAAQRFLGHKQLDTTKHYLRYDLHELNKRITQVIQNNRFYNQLMNILEYNIIESTNN</sequence>
<dbReference type="GO" id="GO:0003677">
    <property type="term" value="F:DNA binding"/>
    <property type="evidence" value="ECO:0007669"/>
    <property type="project" value="InterPro"/>
</dbReference>
<feature type="non-terminal residue" evidence="3">
    <location>
        <position position="1"/>
    </location>
</feature>
<dbReference type="EMBL" id="FM201596">
    <property type="protein sequence ID" value="CAR40240.1"/>
    <property type="molecule type" value="mRNA"/>
</dbReference>
<dbReference type="SUPFAM" id="SSF56349">
    <property type="entry name" value="DNA breaking-rejoining enzymes"/>
    <property type="match status" value="1"/>
</dbReference>
<organism evidence="3">
    <name type="scientific">Chelonus inanitus</name>
    <dbReference type="NCBI Taxonomy" id="49201"/>
    <lineage>
        <taxon>Eukaryota</taxon>
        <taxon>Metazoa</taxon>
        <taxon>Ecdysozoa</taxon>
        <taxon>Arthropoda</taxon>
        <taxon>Hexapoda</taxon>
        <taxon>Insecta</taxon>
        <taxon>Pterygota</taxon>
        <taxon>Neoptera</taxon>
        <taxon>Endopterygota</taxon>
        <taxon>Hymenoptera</taxon>
        <taxon>Apocrita</taxon>
        <taxon>Ichneumonoidea</taxon>
        <taxon>Braconidae</taxon>
        <taxon>Cheloninae</taxon>
        <taxon>Chelonus</taxon>
    </lineage>
</organism>
<feature type="domain" description="Tyr recombinase" evidence="2">
    <location>
        <begin position="29"/>
        <end position="192"/>
    </location>
</feature>
<dbReference type="InterPro" id="IPR011010">
    <property type="entry name" value="DNA_brk_join_enz"/>
</dbReference>
<dbReference type="GO" id="GO:0015074">
    <property type="term" value="P:DNA integration"/>
    <property type="evidence" value="ECO:0007669"/>
    <property type="project" value="InterPro"/>
</dbReference>